<evidence type="ECO:0000313" key="4">
    <source>
        <dbReference type="Proteomes" id="UP000249082"/>
    </source>
</evidence>
<dbReference type="AlphaFoldDB" id="A0A2W5NRG1"/>
<dbReference type="SUPFAM" id="SSF52743">
    <property type="entry name" value="Subtilisin-like"/>
    <property type="match status" value="1"/>
</dbReference>
<organism evidence="3 4">
    <name type="scientific">Novosphingobium pentaromativorans</name>
    <dbReference type="NCBI Taxonomy" id="205844"/>
    <lineage>
        <taxon>Bacteria</taxon>
        <taxon>Pseudomonadati</taxon>
        <taxon>Pseudomonadota</taxon>
        <taxon>Alphaproteobacteria</taxon>
        <taxon>Sphingomonadales</taxon>
        <taxon>Sphingomonadaceae</taxon>
        <taxon>Novosphingobium</taxon>
    </lineage>
</organism>
<dbReference type="GO" id="GO:0004252">
    <property type="term" value="F:serine-type endopeptidase activity"/>
    <property type="evidence" value="ECO:0007669"/>
    <property type="project" value="UniProtKB-UniRule"/>
</dbReference>
<evidence type="ECO:0000256" key="1">
    <source>
        <dbReference type="PROSITE-ProRule" id="PRU01240"/>
    </source>
</evidence>
<feature type="domain" description="Peptidase S8/S53" evidence="2">
    <location>
        <begin position="236"/>
        <end position="384"/>
    </location>
</feature>
<dbReference type="EMBL" id="QFPX01000016">
    <property type="protein sequence ID" value="PZQ53295.1"/>
    <property type="molecule type" value="Genomic_DNA"/>
</dbReference>
<feature type="active site" description="Charge relay system" evidence="1">
    <location>
        <position position="373"/>
    </location>
</feature>
<feature type="active site" description="Charge relay system" evidence="1">
    <location>
        <position position="204"/>
    </location>
</feature>
<proteinExistence type="inferred from homology"/>
<dbReference type="GO" id="GO:0006508">
    <property type="term" value="P:proteolysis"/>
    <property type="evidence" value="ECO:0007669"/>
    <property type="project" value="UniProtKB-KW"/>
</dbReference>
<accession>A0A2W5NRG1</accession>
<evidence type="ECO:0000313" key="3">
    <source>
        <dbReference type="EMBL" id="PZQ53295.1"/>
    </source>
</evidence>
<dbReference type="Proteomes" id="UP000249082">
    <property type="component" value="Unassembled WGS sequence"/>
</dbReference>
<dbReference type="InterPro" id="IPR036852">
    <property type="entry name" value="Peptidase_S8/S53_dom_sf"/>
</dbReference>
<comment type="similarity">
    <text evidence="1">Belongs to the peptidase S8 family.</text>
</comment>
<feature type="active site" description="Charge relay system" evidence="1">
    <location>
        <position position="229"/>
    </location>
</feature>
<gene>
    <name evidence="3" type="ORF">DI555_16760</name>
</gene>
<comment type="caution">
    <text evidence="3">The sequence shown here is derived from an EMBL/GenBank/DDBJ whole genome shotgun (WGS) entry which is preliminary data.</text>
</comment>
<keyword evidence="1" id="KW-0378">Hydrolase</keyword>
<evidence type="ECO:0000259" key="2">
    <source>
        <dbReference type="Pfam" id="PF00082"/>
    </source>
</evidence>
<reference evidence="3 4" key="1">
    <citation type="submission" date="2017-08" db="EMBL/GenBank/DDBJ databases">
        <title>Infants hospitalized years apart are colonized by the same room-sourced microbial strains.</title>
        <authorList>
            <person name="Brooks B."/>
            <person name="Olm M.R."/>
            <person name="Firek B.A."/>
            <person name="Baker R."/>
            <person name="Thomas B.C."/>
            <person name="Morowitz M.J."/>
            <person name="Banfield J.F."/>
        </authorList>
    </citation>
    <scope>NUCLEOTIDE SEQUENCE [LARGE SCALE GENOMIC DNA]</scope>
    <source>
        <strain evidence="3">S2_005_002_R2_33</strain>
    </source>
</reference>
<dbReference type="Gene3D" id="3.40.50.200">
    <property type="entry name" value="Peptidase S8/S53 domain"/>
    <property type="match status" value="1"/>
</dbReference>
<keyword evidence="1" id="KW-0645">Protease</keyword>
<sequence length="424" mass="42236">MDRGRAGIYAGLGGLALVLTLALSAVPAGAQLGLPGGLDPLGAVDRTRAAVTGTVEDVADRSLSGVPTIVGSARQLAQDRIERLRGFVADRRGSVDWDERHEPARAGELLLLDPDGDSIALAASRGFALIEQGEIAELGVAYARLATPRGEPLARAIADLRRALPGREITADQLHFPSGAASGDRASGAAAGTLPRGGTVGVIDGGVAGSDRLAAQGAFAVGAPKASDHASAIASLLKGAGTARIFAADVYGTDPAGGSALAIARALGWMAAQRVPVVSISLVGPANPLLARSVASARTRGIVVVAAVGNDGAASPPAYPASYPGVVAVTGVDARGRVLIEAGKAAHLDYAAPGADMTALVPGKGRIGLRGTSFAAPLAAARIAARTAPGRDTAAVLRAADAEALSPSRRTGRGVLCMVCRTGG</sequence>
<protein>
    <submittedName>
        <fullName evidence="3">Peptidase S8</fullName>
    </submittedName>
</protein>
<dbReference type="PROSITE" id="PS51892">
    <property type="entry name" value="SUBTILASE"/>
    <property type="match status" value="1"/>
</dbReference>
<name>A0A2W5NRG1_9SPHN</name>
<dbReference type="InterPro" id="IPR000209">
    <property type="entry name" value="Peptidase_S8/S53_dom"/>
</dbReference>
<keyword evidence="1" id="KW-0720">Serine protease</keyword>
<dbReference type="Pfam" id="PF00082">
    <property type="entry name" value="Peptidase_S8"/>
    <property type="match status" value="1"/>
</dbReference>